<organism evidence="1 2">
    <name type="scientific">Zarea fungicola</name>
    <dbReference type="NCBI Taxonomy" id="93591"/>
    <lineage>
        <taxon>Eukaryota</taxon>
        <taxon>Fungi</taxon>
        <taxon>Dikarya</taxon>
        <taxon>Ascomycota</taxon>
        <taxon>Pezizomycotina</taxon>
        <taxon>Sordariomycetes</taxon>
        <taxon>Hypocreomycetidae</taxon>
        <taxon>Hypocreales</taxon>
        <taxon>Cordycipitaceae</taxon>
        <taxon>Zarea</taxon>
    </lineage>
</organism>
<dbReference type="EMBL" id="JANJQO010001897">
    <property type="protein sequence ID" value="KAJ2968798.1"/>
    <property type="molecule type" value="Genomic_DNA"/>
</dbReference>
<name>A0ACC1MQI9_9HYPO</name>
<protein>
    <submittedName>
        <fullName evidence="1">Uncharacterized protein</fullName>
    </submittedName>
</protein>
<proteinExistence type="predicted"/>
<sequence>MPGVPTFRGCDACHKQKKKCDQATPQCARCARLKIPCHGTGQVRYKFKEQTVTFITTKTPRSKSSSPKAVSLPASPNNEINSLANRFEAALQIHDPKFDLKCFGEWFADIPIRMGSNPLLDSATETFLDAFDDMRSGQQSLTTLAKYGKSLTNLTAALRDPKQTKSPYTLCSIFMIMIAQMWASKSAQGYVSHMEGICHLLNATIDEPWNDEFAQSLRYHLVIPACIEAILNPNITIDPRYLKVIKSTVGPYQALDEERGQPIESLDLPSLMRFPFYIRQPELHRKEMMAEYARMQIECPFIRRRFMDLTNMVKATRKTQPALVRAQIQMGVAYTVILCFTLSINAFSSAMDPTNIKLQEEALYYAQEAIWISRITGSQLPIGAGFMPAALFSAWVATDDSEVLMNIASTMKEYDSYWAEPHYVRQFKNMKEHVRQIRDRKLRELRDDGLNGLDVTDFTTSDGLEYTWGIDASILDGTVAVTSEQSLPPVEYYYSWGHSNLPWPPSS</sequence>
<keyword evidence="2" id="KW-1185">Reference proteome</keyword>
<dbReference type="Proteomes" id="UP001143910">
    <property type="component" value="Unassembled WGS sequence"/>
</dbReference>
<reference evidence="1" key="1">
    <citation type="submission" date="2022-08" db="EMBL/GenBank/DDBJ databases">
        <title>Genome Sequence of Lecanicillium fungicola.</title>
        <authorList>
            <person name="Buettner E."/>
        </authorList>
    </citation>
    <scope>NUCLEOTIDE SEQUENCE</scope>
    <source>
        <strain evidence="1">Babe33</strain>
    </source>
</reference>
<evidence type="ECO:0000313" key="2">
    <source>
        <dbReference type="Proteomes" id="UP001143910"/>
    </source>
</evidence>
<comment type="caution">
    <text evidence="1">The sequence shown here is derived from an EMBL/GenBank/DDBJ whole genome shotgun (WGS) entry which is preliminary data.</text>
</comment>
<gene>
    <name evidence="1" type="ORF">NQ176_g9005</name>
</gene>
<accession>A0ACC1MQI9</accession>
<evidence type="ECO:0000313" key="1">
    <source>
        <dbReference type="EMBL" id="KAJ2968798.1"/>
    </source>
</evidence>